<keyword evidence="9" id="KW-1185">Reference proteome</keyword>
<dbReference type="InterPro" id="IPR006143">
    <property type="entry name" value="RND_pump_MFP"/>
</dbReference>
<dbReference type="InterPro" id="IPR058624">
    <property type="entry name" value="MdtA-like_HH"/>
</dbReference>
<evidence type="ECO:0000259" key="6">
    <source>
        <dbReference type="Pfam" id="PF25944"/>
    </source>
</evidence>
<evidence type="ECO:0000256" key="3">
    <source>
        <dbReference type="SAM" id="MobiDB-lite"/>
    </source>
</evidence>
<dbReference type="KEGG" id="pbh:AAW51_5071"/>
<dbReference type="EMBL" id="CP011371">
    <property type="protein sequence ID" value="AKJ31762.1"/>
    <property type="molecule type" value="Genomic_DNA"/>
</dbReference>
<proteinExistence type="inferred from homology"/>
<protein>
    <submittedName>
        <fullName evidence="8">Secretion protein HlyD</fullName>
    </submittedName>
</protein>
<dbReference type="Pfam" id="PF25917">
    <property type="entry name" value="BSH_RND"/>
    <property type="match status" value="1"/>
</dbReference>
<dbReference type="Gene3D" id="2.40.420.20">
    <property type="match status" value="1"/>
</dbReference>
<evidence type="ECO:0000313" key="9">
    <source>
        <dbReference type="Proteomes" id="UP000035352"/>
    </source>
</evidence>
<dbReference type="InterPro" id="IPR058626">
    <property type="entry name" value="MdtA-like_b-barrel"/>
</dbReference>
<dbReference type="InterPro" id="IPR058637">
    <property type="entry name" value="YknX-like_C"/>
</dbReference>
<feature type="domain" description="Multidrug resistance protein MdtA-like alpha-helical hairpin" evidence="4">
    <location>
        <begin position="130"/>
        <end position="199"/>
    </location>
</feature>
<evidence type="ECO:0000256" key="1">
    <source>
        <dbReference type="ARBA" id="ARBA00009477"/>
    </source>
</evidence>
<dbReference type="Gene3D" id="1.10.287.470">
    <property type="entry name" value="Helix hairpin bin"/>
    <property type="match status" value="1"/>
</dbReference>
<dbReference type="GO" id="GO:0046677">
    <property type="term" value="P:response to antibiotic"/>
    <property type="evidence" value="ECO:0007669"/>
    <property type="project" value="TreeGrafter"/>
</dbReference>
<organism evidence="8 9">
    <name type="scientific">Caldimonas brevitalea</name>
    <dbReference type="NCBI Taxonomy" id="413882"/>
    <lineage>
        <taxon>Bacteria</taxon>
        <taxon>Pseudomonadati</taxon>
        <taxon>Pseudomonadota</taxon>
        <taxon>Betaproteobacteria</taxon>
        <taxon>Burkholderiales</taxon>
        <taxon>Sphaerotilaceae</taxon>
        <taxon>Caldimonas</taxon>
    </lineage>
</organism>
<feature type="domain" description="YknX-like C-terminal permuted SH3-like" evidence="7">
    <location>
        <begin position="320"/>
        <end position="386"/>
    </location>
</feature>
<dbReference type="Pfam" id="PF25989">
    <property type="entry name" value="YknX_C"/>
    <property type="match status" value="1"/>
</dbReference>
<reference evidence="8 9" key="1">
    <citation type="submission" date="2015-05" db="EMBL/GenBank/DDBJ databases">
        <authorList>
            <person name="Tang B."/>
            <person name="Yu Y."/>
        </authorList>
    </citation>
    <scope>NUCLEOTIDE SEQUENCE [LARGE SCALE GENOMIC DNA]</scope>
    <source>
        <strain evidence="8 9">DSM 7029</strain>
    </source>
</reference>
<dbReference type="PANTHER" id="PTHR30158">
    <property type="entry name" value="ACRA/E-RELATED COMPONENT OF DRUG EFFLUX TRANSPORTER"/>
    <property type="match status" value="1"/>
</dbReference>
<feature type="domain" description="Multidrug resistance protein MdtA-like beta-barrel" evidence="6">
    <location>
        <begin position="236"/>
        <end position="314"/>
    </location>
</feature>
<feature type="coiled-coil region" evidence="2">
    <location>
        <begin position="130"/>
        <end position="195"/>
    </location>
</feature>
<dbReference type="AlphaFoldDB" id="A0A0G3BQT0"/>
<dbReference type="STRING" id="413882.AAW51_5071"/>
<evidence type="ECO:0000259" key="4">
    <source>
        <dbReference type="Pfam" id="PF25876"/>
    </source>
</evidence>
<evidence type="ECO:0000259" key="7">
    <source>
        <dbReference type="Pfam" id="PF25989"/>
    </source>
</evidence>
<evidence type="ECO:0000256" key="2">
    <source>
        <dbReference type="SAM" id="Coils"/>
    </source>
</evidence>
<comment type="similarity">
    <text evidence="1">Belongs to the membrane fusion protein (MFP) (TC 8.A.1) family.</text>
</comment>
<dbReference type="PATRIC" id="fig|413882.6.peg.5296"/>
<feature type="region of interest" description="Disordered" evidence="3">
    <location>
        <begin position="384"/>
        <end position="418"/>
    </location>
</feature>
<evidence type="ECO:0000313" key="8">
    <source>
        <dbReference type="EMBL" id="AKJ31762.1"/>
    </source>
</evidence>
<name>A0A0G3BQT0_9BURK</name>
<dbReference type="Gene3D" id="2.40.30.170">
    <property type="match status" value="1"/>
</dbReference>
<dbReference type="GO" id="GO:0022857">
    <property type="term" value="F:transmembrane transporter activity"/>
    <property type="evidence" value="ECO:0007669"/>
    <property type="project" value="InterPro"/>
</dbReference>
<sequence length="418" mass="43610">MAYFRLSSHSGASPSSAPMLCRHPSRLLVVSAVAVAALLSACGQKNGDAQAQDHGAGGPPQAMPVAVRQVALQTVPITLEAVGQAEGSKEVEVRARVGGLIERQLYQEGERIKAGAPLYRIERAPFEIALQQARANLAQQQAQLEQARREAQRLKPLAEQQAISQREYDDAASGLRLAEAALAAAQAQVREAELNLSYTSVTAPISGISGRSQRSQGALVTPGADSLLTTVIQTDPLWVRFSFSESELSQLRGGRNAQVRLLDANGKPLATQGRLNFAGSSVDPRVGTVQLRAEFPNPDLTILPGQFVRAQVVAGEVQAFVVPKAAVMQTDQGSMVWTVRDGKATPTPVQVGTWNGGDWVVRSGLNAGDQVIVDNLMKLRPGAPVQPAAPQGAVPAAAGASAAAPASAGSAAPAASAQ</sequence>
<evidence type="ECO:0000259" key="5">
    <source>
        <dbReference type="Pfam" id="PF25917"/>
    </source>
</evidence>
<gene>
    <name evidence="8" type="primary">acrA</name>
    <name evidence="8" type="ORF">AAW51_5071</name>
</gene>
<dbReference type="GO" id="GO:0005886">
    <property type="term" value="C:plasma membrane"/>
    <property type="evidence" value="ECO:0007669"/>
    <property type="project" value="TreeGrafter"/>
</dbReference>
<dbReference type="NCBIfam" id="TIGR01730">
    <property type="entry name" value="RND_mfp"/>
    <property type="match status" value="1"/>
</dbReference>
<accession>A0A0G3BQT0</accession>
<dbReference type="Gene3D" id="2.40.50.100">
    <property type="match status" value="1"/>
</dbReference>
<dbReference type="SUPFAM" id="SSF111369">
    <property type="entry name" value="HlyD-like secretion proteins"/>
    <property type="match status" value="1"/>
</dbReference>
<dbReference type="InterPro" id="IPR058625">
    <property type="entry name" value="MdtA-like_BSH"/>
</dbReference>
<keyword evidence="2" id="KW-0175">Coiled coil</keyword>
<dbReference type="Pfam" id="PF25876">
    <property type="entry name" value="HH_MFP_RND"/>
    <property type="match status" value="1"/>
</dbReference>
<dbReference type="Pfam" id="PF25944">
    <property type="entry name" value="Beta-barrel_RND"/>
    <property type="match status" value="1"/>
</dbReference>
<dbReference type="GO" id="GO:0030313">
    <property type="term" value="C:cell envelope"/>
    <property type="evidence" value="ECO:0007669"/>
    <property type="project" value="UniProtKB-SubCell"/>
</dbReference>
<feature type="domain" description="Multidrug resistance protein MdtA-like barrel-sandwich hybrid" evidence="5">
    <location>
        <begin position="90"/>
        <end position="228"/>
    </location>
</feature>
<dbReference type="Proteomes" id="UP000035352">
    <property type="component" value="Chromosome"/>
</dbReference>
<dbReference type="PANTHER" id="PTHR30158:SF3">
    <property type="entry name" value="MULTIDRUG EFFLUX PUMP SUBUNIT ACRA-RELATED"/>
    <property type="match status" value="1"/>
</dbReference>